<gene>
    <name evidence="1" type="ORF">AWB85_06265</name>
</gene>
<evidence type="ECO:0000313" key="2">
    <source>
        <dbReference type="Proteomes" id="UP000186919"/>
    </source>
</evidence>
<dbReference type="AlphaFoldDB" id="A0A179VIP9"/>
<sequence>MKPGTTPAGPESGEPDGVFIEPEKVHKLGGVWSGASDEFTAQAKLIRSTELRPEDFGGSYAHLVSAVSEHVNKLAHTMQNWGERSAWYSENLHSTAAAFTHTDDGNASSLGTNA</sequence>
<organism evidence="1 2">
    <name type="scientific">Mycobacteroides immunogenum</name>
    <dbReference type="NCBI Taxonomy" id="83262"/>
    <lineage>
        <taxon>Bacteria</taxon>
        <taxon>Bacillati</taxon>
        <taxon>Actinomycetota</taxon>
        <taxon>Actinomycetes</taxon>
        <taxon>Mycobacteriales</taxon>
        <taxon>Mycobacteriaceae</taxon>
        <taxon>Mycobacteroides</taxon>
    </lineage>
</organism>
<accession>A0A179VIP9</accession>
<comment type="caution">
    <text evidence="1">The sequence shown here is derived from an EMBL/GenBank/DDBJ whole genome shotgun (WGS) entry which is preliminary data.</text>
</comment>
<evidence type="ECO:0000313" key="1">
    <source>
        <dbReference type="EMBL" id="OAT70881.1"/>
    </source>
</evidence>
<proteinExistence type="predicted"/>
<protein>
    <recommendedName>
        <fullName evidence="3">ESX-1 secretion-associated protein</fullName>
    </recommendedName>
</protein>
<evidence type="ECO:0008006" key="3">
    <source>
        <dbReference type="Google" id="ProtNLM"/>
    </source>
</evidence>
<reference evidence="1 2" key="1">
    <citation type="submission" date="2016-01" db="EMBL/GenBank/DDBJ databases">
        <title>Mycobacterium immunogenum strain CD11_6 genome sequencing and assembly.</title>
        <authorList>
            <person name="Kaur G."/>
            <person name="Nair G.R."/>
            <person name="Mayilraj S."/>
        </authorList>
    </citation>
    <scope>NUCLEOTIDE SEQUENCE [LARGE SCALE GENOMIC DNA]</scope>
    <source>
        <strain evidence="1 2">CD11-6</strain>
    </source>
</reference>
<dbReference type="Proteomes" id="UP000186919">
    <property type="component" value="Unassembled WGS sequence"/>
</dbReference>
<dbReference type="EMBL" id="LQYE01000001">
    <property type="protein sequence ID" value="OAT70881.1"/>
    <property type="molecule type" value="Genomic_DNA"/>
</dbReference>
<name>A0A179VIP9_9MYCO</name>
<dbReference type="RefSeq" id="WP_081271932.1">
    <property type="nucleotide sequence ID" value="NZ_LQYE01000001.1"/>
</dbReference>